<evidence type="ECO:0000313" key="1">
    <source>
        <dbReference type="EMBL" id="GIY76555.1"/>
    </source>
</evidence>
<reference evidence="1 2" key="1">
    <citation type="submission" date="2021-06" db="EMBL/GenBank/DDBJ databases">
        <title>Caerostris extrusa draft genome.</title>
        <authorList>
            <person name="Kono N."/>
            <person name="Arakawa K."/>
        </authorList>
    </citation>
    <scope>NUCLEOTIDE SEQUENCE [LARGE SCALE GENOMIC DNA]</scope>
</reference>
<dbReference type="EMBL" id="BPLR01015498">
    <property type="protein sequence ID" value="GIY76555.1"/>
    <property type="molecule type" value="Genomic_DNA"/>
</dbReference>
<organism evidence="1 2">
    <name type="scientific">Caerostris extrusa</name>
    <name type="common">Bark spider</name>
    <name type="synonym">Caerostris bankana</name>
    <dbReference type="NCBI Taxonomy" id="172846"/>
    <lineage>
        <taxon>Eukaryota</taxon>
        <taxon>Metazoa</taxon>
        <taxon>Ecdysozoa</taxon>
        <taxon>Arthropoda</taxon>
        <taxon>Chelicerata</taxon>
        <taxon>Arachnida</taxon>
        <taxon>Araneae</taxon>
        <taxon>Araneomorphae</taxon>
        <taxon>Entelegynae</taxon>
        <taxon>Araneoidea</taxon>
        <taxon>Araneidae</taxon>
        <taxon>Caerostris</taxon>
    </lineage>
</organism>
<dbReference type="Proteomes" id="UP001054945">
    <property type="component" value="Unassembled WGS sequence"/>
</dbReference>
<protein>
    <submittedName>
        <fullName evidence="1">Uncharacterized protein</fullName>
    </submittedName>
</protein>
<evidence type="ECO:0000313" key="2">
    <source>
        <dbReference type="Proteomes" id="UP001054945"/>
    </source>
</evidence>
<comment type="caution">
    <text evidence="1">The sequence shown here is derived from an EMBL/GenBank/DDBJ whole genome shotgun (WGS) entry which is preliminary data.</text>
</comment>
<keyword evidence="2" id="KW-1185">Reference proteome</keyword>
<gene>
    <name evidence="1" type="ORF">CEXT_7431</name>
</gene>
<sequence>MEELCLLLYITLRIPEILFIPIAFSLPLFPESFRGLPYHVQNFPNLKRFRVEQVRNRFADVCCLSFPETKSLYFVFRVFEISFLDSKSVKLS</sequence>
<accession>A0AAV4W1G0</accession>
<name>A0AAV4W1G0_CAEEX</name>
<proteinExistence type="predicted"/>
<dbReference type="AlphaFoldDB" id="A0AAV4W1G0"/>